<reference evidence="1" key="1">
    <citation type="journal article" date="2020" name="Stud. Mycol.">
        <title>101 Dothideomycetes genomes: a test case for predicting lifestyles and emergence of pathogens.</title>
        <authorList>
            <person name="Haridas S."/>
            <person name="Albert R."/>
            <person name="Binder M."/>
            <person name="Bloem J."/>
            <person name="Labutti K."/>
            <person name="Salamov A."/>
            <person name="Andreopoulos B."/>
            <person name="Baker S."/>
            <person name="Barry K."/>
            <person name="Bills G."/>
            <person name="Bluhm B."/>
            <person name="Cannon C."/>
            <person name="Castanera R."/>
            <person name="Culley D."/>
            <person name="Daum C."/>
            <person name="Ezra D."/>
            <person name="Gonzalez J."/>
            <person name="Henrissat B."/>
            <person name="Kuo A."/>
            <person name="Liang C."/>
            <person name="Lipzen A."/>
            <person name="Lutzoni F."/>
            <person name="Magnuson J."/>
            <person name="Mondo S."/>
            <person name="Nolan M."/>
            <person name="Ohm R."/>
            <person name="Pangilinan J."/>
            <person name="Park H.-J."/>
            <person name="Ramirez L."/>
            <person name="Alfaro M."/>
            <person name="Sun H."/>
            <person name="Tritt A."/>
            <person name="Yoshinaga Y."/>
            <person name="Zwiers L.-H."/>
            <person name="Turgeon B."/>
            <person name="Goodwin S."/>
            <person name="Spatafora J."/>
            <person name="Crous P."/>
            <person name="Grigoriev I."/>
        </authorList>
    </citation>
    <scope>NUCLEOTIDE SEQUENCE</scope>
    <source>
        <strain evidence="1">HMLAC05119</strain>
    </source>
</reference>
<evidence type="ECO:0000313" key="1">
    <source>
        <dbReference type="EMBL" id="KAF1918108.1"/>
    </source>
</evidence>
<dbReference type="EMBL" id="ML979134">
    <property type="protein sequence ID" value="KAF1918108.1"/>
    <property type="molecule type" value="Genomic_DNA"/>
</dbReference>
<accession>A0A6A5QTC9</accession>
<organism evidence="1 2">
    <name type="scientific">Ampelomyces quisqualis</name>
    <name type="common">Powdery mildew agent</name>
    <dbReference type="NCBI Taxonomy" id="50730"/>
    <lineage>
        <taxon>Eukaryota</taxon>
        <taxon>Fungi</taxon>
        <taxon>Dikarya</taxon>
        <taxon>Ascomycota</taxon>
        <taxon>Pezizomycotina</taxon>
        <taxon>Dothideomycetes</taxon>
        <taxon>Pleosporomycetidae</taxon>
        <taxon>Pleosporales</taxon>
        <taxon>Pleosporineae</taxon>
        <taxon>Phaeosphaeriaceae</taxon>
        <taxon>Ampelomyces</taxon>
    </lineage>
</organism>
<dbReference type="AlphaFoldDB" id="A0A6A5QTC9"/>
<evidence type="ECO:0000313" key="2">
    <source>
        <dbReference type="Proteomes" id="UP000800096"/>
    </source>
</evidence>
<proteinExistence type="predicted"/>
<dbReference type="Proteomes" id="UP000800096">
    <property type="component" value="Unassembled WGS sequence"/>
</dbReference>
<gene>
    <name evidence="1" type="ORF">BDU57DRAFT_187309</name>
</gene>
<sequence>MHFCSASLVMLDYRYFLLWTFVSCLVFAEHYRTEGVLRGCLLRCAWIVCRASGNVGLDVCRVCWLRCACGEFAWWREGAWTRGIGTWLGFADGRYGRGRARMR</sequence>
<protein>
    <submittedName>
        <fullName evidence="1">Uncharacterized protein</fullName>
    </submittedName>
</protein>
<keyword evidence="2" id="KW-1185">Reference proteome</keyword>
<name>A0A6A5QTC9_AMPQU</name>